<evidence type="ECO:0000256" key="1">
    <source>
        <dbReference type="ARBA" id="ARBA00022741"/>
    </source>
</evidence>
<evidence type="ECO:0000313" key="8">
    <source>
        <dbReference type="EMBL" id="WYY08651.1"/>
    </source>
</evidence>
<evidence type="ECO:0000256" key="2">
    <source>
        <dbReference type="ARBA" id="ARBA00022801"/>
    </source>
</evidence>
<accession>A0ABZ2U706</accession>
<dbReference type="InterPro" id="IPR011629">
    <property type="entry name" value="CobW-like_C"/>
</dbReference>
<dbReference type="SUPFAM" id="SSF90002">
    <property type="entry name" value="Hypothetical protein YjiA, C-terminal domain"/>
    <property type="match status" value="1"/>
</dbReference>
<evidence type="ECO:0000256" key="4">
    <source>
        <dbReference type="ARBA" id="ARBA00034320"/>
    </source>
</evidence>
<reference evidence="8 9" key="1">
    <citation type="journal article" date="2023" name="Virus Evol.">
        <title>Computational host range prediction-The good, the bad, and the ugly.</title>
        <authorList>
            <person name="Howell A.A."/>
            <person name="Versoza C.J."/>
            <person name="Pfeifer S.P."/>
        </authorList>
    </citation>
    <scope>NUCLEOTIDE SEQUENCE [LARGE SCALE GENOMIC DNA]</scope>
    <source>
        <strain evidence="8 9">1610/1b</strain>
    </source>
</reference>
<keyword evidence="2" id="KW-0378">Hydrolase</keyword>
<proteinExistence type="inferred from homology"/>
<organism evidence="8 9">
    <name type="scientific">Gordonia hydrophobica</name>
    <dbReference type="NCBI Taxonomy" id="40516"/>
    <lineage>
        <taxon>Bacteria</taxon>
        <taxon>Bacillati</taxon>
        <taxon>Actinomycetota</taxon>
        <taxon>Actinomycetes</taxon>
        <taxon>Mycobacteriales</taxon>
        <taxon>Gordoniaceae</taxon>
        <taxon>Gordonia</taxon>
    </lineage>
</organism>
<dbReference type="PANTHER" id="PTHR13748">
    <property type="entry name" value="COBW-RELATED"/>
    <property type="match status" value="1"/>
</dbReference>
<evidence type="ECO:0000313" key="9">
    <source>
        <dbReference type="Proteomes" id="UP001479933"/>
    </source>
</evidence>
<comment type="similarity">
    <text evidence="4">Belongs to the SIMIBI class G3E GTPase family. ZNG1 subfamily.</text>
</comment>
<dbReference type="InterPro" id="IPR051316">
    <property type="entry name" value="Zinc-reg_GTPase_activator"/>
</dbReference>
<keyword evidence="9" id="KW-1185">Reference proteome</keyword>
<dbReference type="Gene3D" id="3.30.1220.10">
    <property type="entry name" value="CobW-like, C-terminal domain"/>
    <property type="match status" value="1"/>
</dbReference>
<dbReference type="Gene3D" id="3.40.50.300">
    <property type="entry name" value="P-loop containing nucleotide triphosphate hydrolases"/>
    <property type="match status" value="1"/>
</dbReference>
<evidence type="ECO:0000256" key="3">
    <source>
        <dbReference type="ARBA" id="ARBA00023186"/>
    </source>
</evidence>
<gene>
    <name evidence="8" type="ORF">RVF87_06205</name>
</gene>
<evidence type="ECO:0000256" key="5">
    <source>
        <dbReference type="ARBA" id="ARBA00049117"/>
    </source>
</evidence>
<dbReference type="Pfam" id="PF02492">
    <property type="entry name" value="cobW"/>
    <property type="match status" value="1"/>
</dbReference>
<dbReference type="RefSeq" id="WP_066170632.1">
    <property type="nucleotide sequence ID" value="NZ_CP136137.1"/>
</dbReference>
<feature type="domain" description="CobW/HypB/UreG nucleotide-binding" evidence="6">
    <location>
        <begin position="19"/>
        <end position="185"/>
    </location>
</feature>
<dbReference type="InterPro" id="IPR027417">
    <property type="entry name" value="P-loop_NTPase"/>
</dbReference>
<dbReference type="SUPFAM" id="SSF52540">
    <property type="entry name" value="P-loop containing nucleoside triphosphate hydrolases"/>
    <property type="match status" value="1"/>
</dbReference>
<dbReference type="PANTHER" id="PTHR13748:SF62">
    <property type="entry name" value="COBW DOMAIN-CONTAINING PROTEIN"/>
    <property type="match status" value="1"/>
</dbReference>
<evidence type="ECO:0000259" key="7">
    <source>
        <dbReference type="Pfam" id="PF07683"/>
    </source>
</evidence>
<keyword evidence="1" id="KW-0547">Nucleotide-binding</keyword>
<comment type="catalytic activity">
    <reaction evidence="5">
        <text>GTP + H2O = GDP + phosphate + H(+)</text>
        <dbReference type="Rhea" id="RHEA:19669"/>
        <dbReference type="ChEBI" id="CHEBI:15377"/>
        <dbReference type="ChEBI" id="CHEBI:15378"/>
        <dbReference type="ChEBI" id="CHEBI:37565"/>
        <dbReference type="ChEBI" id="CHEBI:43474"/>
        <dbReference type="ChEBI" id="CHEBI:58189"/>
    </reaction>
    <physiologicalReaction direction="left-to-right" evidence="5">
        <dbReference type="Rhea" id="RHEA:19670"/>
    </physiologicalReaction>
</comment>
<feature type="domain" description="CobW C-terminal" evidence="7">
    <location>
        <begin position="225"/>
        <end position="308"/>
    </location>
</feature>
<keyword evidence="3" id="KW-0143">Chaperone</keyword>
<evidence type="ECO:0000259" key="6">
    <source>
        <dbReference type="Pfam" id="PF02492"/>
    </source>
</evidence>
<dbReference type="EMBL" id="CP136137">
    <property type="protein sequence ID" value="WYY08651.1"/>
    <property type="molecule type" value="Genomic_DNA"/>
</dbReference>
<dbReference type="InterPro" id="IPR003495">
    <property type="entry name" value="CobW/HypB/UreG_nucleotide-bd"/>
</dbReference>
<protein>
    <submittedName>
        <fullName evidence="8">GTP-binding protein</fullName>
    </submittedName>
</protein>
<dbReference type="InterPro" id="IPR036627">
    <property type="entry name" value="CobW-likC_sf"/>
</dbReference>
<sequence>MTPPPGAVAAGRTDSRMLLTVIGGFLGSGKTTLLDRAYRDPDTVVIVNDAGERAPDLAADVLTLLGGCACCDRLDALVALLRDLCERRHSRTGPNRVVLETSGLADPARILQAVDRDRVLVSNVTVVDVVVTVDAARGVSDLIHEPLAREQVEQADTVIVTKADLVDDHGLGVVLATVAAMNPGAVLEVSAFGRPPPIPAFHPADAVPLPAATTQSTPRSAWIPVSGTVDWTVFSLWLSALVVAYPHQILRLKGLLRTPRGPVILHAARGTIGLPTVLDAAADDDEDHGLLFVVRDLDPATVRASWDAHRRALSAES</sequence>
<dbReference type="Pfam" id="PF07683">
    <property type="entry name" value="CobW_C"/>
    <property type="match status" value="1"/>
</dbReference>
<name>A0ABZ2U706_9ACTN</name>
<dbReference type="Proteomes" id="UP001479933">
    <property type="component" value="Chromosome"/>
</dbReference>